<proteinExistence type="predicted"/>
<feature type="compositionally biased region" description="Polar residues" evidence="1">
    <location>
        <begin position="255"/>
        <end position="274"/>
    </location>
</feature>
<evidence type="ECO:0000313" key="2">
    <source>
        <dbReference type="EMBL" id="QHS81269.1"/>
    </source>
</evidence>
<evidence type="ECO:0000256" key="1">
    <source>
        <dbReference type="SAM" id="MobiDB-lite"/>
    </source>
</evidence>
<dbReference type="AlphaFoldDB" id="A0A6C0AN83"/>
<sequence length="322" mass="35873">MYGSDVTNRNRAATLYINSVLKNQEFTSGKSIRIDRQKGGIDYQYLTNVEFGNIIDYTYNTYFPLSIKYGVNPNIFALYNLTQYDLTTGPEYGSPPVPTVIDEGSIPIDTGSRDFYFFGINYGGCNDIYWDSNNAITFGQRTDRNLTSISDNGYLGYSSTPAVLIGNYDRCCSALYYSKYFSTDNLFSVIVIIVYFSNYYTDTTNLDSGKYQIRLIRELNGNNRQWIEVAIISAPSSPGYSNSASVTFPSGRDASGNSLDSNSQPIEPTKNSPYDITDGTTFQNVCGSLFSTVSPQAGTSFLYQSDSNGRNWTFINNAYVPV</sequence>
<dbReference type="EMBL" id="MN740732">
    <property type="protein sequence ID" value="QHS81269.1"/>
    <property type="molecule type" value="Genomic_DNA"/>
</dbReference>
<organism evidence="2">
    <name type="scientific">viral metagenome</name>
    <dbReference type="NCBI Taxonomy" id="1070528"/>
    <lineage>
        <taxon>unclassified sequences</taxon>
        <taxon>metagenomes</taxon>
        <taxon>organismal metagenomes</taxon>
    </lineage>
</organism>
<reference evidence="2" key="1">
    <citation type="journal article" date="2020" name="Nature">
        <title>Giant virus diversity and host interactions through global metagenomics.</title>
        <authorList>
            <person name="Schulz F."/>
            <person name="Roux S."/>
            <person name="Paez-Espino D."/>
            <person name="Jungbluth S."/>
            <person name="Walsh D.A."/>
            <person name="Denef V.J."/>
            <person name="McMahon K.D."/>
            <person name="Konstantinidis K.T."/>
            <person name="Eloe-Fadrosh E.A."/>
            <person name="Kyrpides N.C."/>
            <person name="Woyke T."/>
        </authorList>
    </citation>
    <scope>NUCLEOTIDE SEQUENCE</scope>
    <source>
        <strain evidence="2">GVMAG-S-1101161-73</strain>
    </source>
</reference>
<feature type="region of interest" description="Disordered" evidence="1">
    <location>
        <begin position="251"/>
        <end position="274"/>
    </location>
</feature>
<accession>A0A6C0AN83</accession>
<protein>
    <submittedName>
        <fullName evidence="2">Uncharacterized protein</fullName>
    </submittedName>
</protein>
<name>A0A6C0AN83_9ZZZZ</name>